<organism evidence="3 4">
    <name type="scientific">Aphanomyces stellatus</name>
    <dbReference type="NCBI Taxonomy" id="120398"/>
    <lineage>
        <taxon>Eukaryota</taxon>
        <taxon>Sar</taxon>
        <taxon>Stramenopiles</taxon>
        <taxon>Oomycota</taxon>
        <taxon>Saprolegniomycetes</taxon>
        <taxon>Saprolegniales</taxon>
        <taxon>Verrucalvaceae</taxon>
        <taxon>Aphanomyces</taxon>
    </lineage>
</organism>
<accession>A0A485L203</accession>
<keyword evidence="4" id="KW-1185">Reference proteome</keyword>
<sequence>MSPSKQPATAPASLPLVATYALDMSWDATGTTDVRLCNGYVYRPPPATAWSSTRQHIPPERLQYEADYFETPTLCCQSLEFPTPQHIKQFSLPRMKERTHVSALSLDPIWVSPVDLMGVHIVAATPPSPTKSPEEAATAEAAKGARQEQ</sequence>
<dbReference type="EMBL" id="VJMH01005556">
    <property type="protein sequence ID" value="KAF0694565.1"/>
    <property type="molecule type" value="Genomic_DNA"/>
</dbReference>
<name>A0A485L203_9STRA</name>
<reference evidence="3 4" key="1">
    <citation type="submission" date="2019-03" db="EMBL/GenBank/DDBJ databases">
        <authorList>
            <person name="Gaulin E."/>
            <person name="Dumas B."/>
        </authorList>
    </citation>
    <scope>NUCLEOTIDE SEQUENCE [LARGE SCALE GENOMIC DNA]</scope>
    <source>
        <strain evidence="3">CBS 568.67</strain>
    </source>
</reference>
<dbReference type="Proteomes" id="UP000332933">
    <property type="component" value="Unassembled WGS sequence"/>
</dbReference>
<dbReference type="AlphaFoldDB" id="A0A485L203"/>
<protein>
    <submittedName>
        <fullName evidence="3">Aste57867_14553 protein</fullName>
    </submittedName>
</protein>
<dbReference type="EMBL" id="CAADRA010005577">
    <property type="protein sequence ID" value="VFT91373.1"/>
    <property type="molecule type" value="Genomic_DNA"/>
</dbReference>
<evidence type="ECO:0000256" key="1">
    <source>
        <dbReference type="SAM" id="MobiDB-lite"/>
    </source>
</evidence>
<gene>
    <name evidence="3" type="primary">Aste57867_14553</name>
    <name evidence="2" type="ORF">As57867_014499</name>
    <name evidence="3" type="ORF">ASTE57867_14553</name>
</gene>
<proteinExistence type="predicted"/>
<evidence type="ECO:0000313" key="4">
    <source>
        <dbReference type="Proteomes" id="UP000332933"/>
    </source>
</evidence>
<reference evidence="2" key="2">
    <citation type="submission" date="2019-06" db="EMBL/GenBank/DDBJ databases">
        <title>Genomics analysis of Aphanomyces spp. identifies a new class of oomycete effector associated with host adaptation.</title>
        <authorList>
            <person name="Gaulin E."/>
        </authorList>
    </citation>
    <scope>NUCLEOTIDE SEQUENCE</scope>
    <source>
        <strain evidence="2">CBS 578.67</strain>
    </source>
</reference>
<evidence type="ECO:0000313" key="3">
    <source>
        <dbReference type="EMBL" id="VFT91373.1"/>
    </source>
</evidence>
<feature type="region of interest" description="Disordered" evidence="1">
    <location>
        <begin position="125"/>
        <end position="149"/>
    </location>
</feature>
<evidence type="ECO:0000313" key="2">
    <source>
        <dbReference type="EMBL" id="KAF0694565.1"/>
    </source>
</evidence>